<gene>
    <name evidence="1" type="ordered locus">Bcell_1647</name>
</gene>
<proteinExistence type="predicted"/>
<dbReference type="HOGENOM" id="CLU_2876290_0_0_9"/>
<reference evidence="1" key="1">
    <citation type="submission" date="2010-12" db="EMBL/GenBank/DDBJ databases">
        <title>Complete sequence of Bacillus cellulosilyticus DSM 2522.</title>
        <authorList>
            <consortium name="US DOE Joint Genome Institute"/>
            <person name="Lucas S."/>
            <person name="Copeland A."/>
            <person name="Lapidus A."/>
            <person name="Cheng J.-F."/>
            <person name="Bruce D."/>
            <person name="Goodwin L."/>
            <person name="Pitluck S."/>
            <person name="Chertkov O."/>
            <person name="Detter J.C."/>
            <person name="Han C."/>
            <person name="Tapia R."/>
            <person name="Land M."/>
            <person name="Hauser L."/>
            <person name="Jeffries C."/>
            <person name="Kyrpides N."/>
            <person name="Ivanova N."/>
            <person name="Mikhailova N."/>
            <person name="Brumm P."/>
            <person name="Mead D."/>
            <person name="Woyke T."/>
        </authorList>
    </citation>
    <scope>NUCLEOTIDE SEQUENCE [LARGE SCALE GENOMIC DNA]</scope>
    <source>
        <strain evidence="1">DSM 2522</strain>
    </source>
</reference>
<dbReference type="Proteomes" id="UP000001401">
    <property type="component" value="Chromosome"/>
</dbReference>
<name>E6TWW0_EVAC2</name>
<evidence type="ECO:0000313" key="2">
    <source>
        <dbReference type="Proteomes" id="UP000001401"/>
    </source>
</evidence>
<keyword evidence="2" id="KW-1185">Reference proteome</keyword>
<dbReference type="STRING" id="649639.Bcell_1647"/>
<accession>E6TWW0</accession>
<sequence length="63" mass="7754">MKLEGISDNVKIESYSFFHCWKGDNIFWVLLRVFKRLLMNHIYIYFKEEIKNGFYITRTTIRS</sequence>
<organism evidence="1 2">
    <name type="scientific">Evansella cellulosilytica (strain ATCC 21833 / DSM 2522 / FERM P-1141 / JCM 9156 / N-4)</name>
    <name type="common">Bacillus cellulosilyticus</name>
    <dbReference type="NCBI Taxonomy" id="649639"/>
    <lineage>
        <taxon>Bacteria</taxon>
        <taxon>Bacillati</taxon>
        <taxon>Bacillota</taxon>
        <taxon>Bacilli</taxon>
        <taxon>Bacillales</taxon>
        <taxon>Bacillaceae</taxon>
        <taxon>Evansella</taxon>
    </lineage>
</organism>
<evidence type="ECO:0000313" key="1">
    <source>
        <dbReference type="EMBL" id="ADU29910.1"/>
    </source>
</evidence>
<dbReference type="KEGG" id="bco:Bcell_1647"/>
<protein>
    <submittedName>
        <fullName evidence="1">Uncharacterized protein</fullName>
    </submittedName>
</protein>
<dbReference type="EMBL" id="CP002394">
    <property type="protein sequence ID" value="ADU29910.1"/>
    <property type="molecule type" value="Genomic_DNA"/>
</dbReference>
<dbReference type="AlphaFoldDB" id="E6TWW0"/>